<evidence type="ECO:0000313" key="1">
    <source>
        <dbReference type="EMBL" id="PUE56479.1"/>
    </source>
</evidence>
<dbReference type="EMBL" id="NESP01000002">
    <property type="protein sequence ID" value="PUE56479.1"/>
    <property type="molecule type" value="Genomic_DNA"/>
</dbReference>
<comment type="caution">
    <text evidence="1">The sequence shown here is derived from an EMBL/GenBank/DDBJ whole genome shotgun (WGS) entry which is preliminary data.</text>
</comment>
<reference evidence="1 2" key="1">
    <citation type="submission" date="2017-04" db="EMBL/GenBank/DDBJ databases">
        <title>Unexpected and diverse lifestyles within the genus Limnohabitans.</title>
        <authorList>
            <person name="Kasalicky V."/>
            <person name="Mehrshad M."/>
            <person name="Andrei S.-A."/>
            <person name="Salcher M."/>
            <person name="Kratochvilova H."/>
            <person name="Simek K."/>
            <person name="Ghai R."/>
        </authorList>
    </citation>
    <scope>NUCLEOTIDE SEQUENCE [LARGE SCALE GENOMIC DNA]</scope>
    <source>
        <strain evidence="1 2">MWH-C5</strain>
    </source>
</reference>
<dbReference type="AlphaFoldDB" id="A0A315EH16"/>
<name>A0A315EH16_9BURK</name>
<gene>
    <name evidence="1" type="ORF">B9Z44_14635</name>
</gene>
<dbReference type="GO" id="GO:0003677">
    <property type="term" value="F:DNA binding"/>
    <property type="evidence" value="ECO:0007669"/>
    <property type="project" value="InterPro"/>
</dbReference>
<dbReference type="RefSeq" id="WP_108403007.1">
    <property type="nucleotide sequence ID" value="NZ_NESP01000002.1"/>
</dbReference>
<sequence>MPINFSPKVGQVLECNFGEYTLDANGQPTNAPDHHIPPEMIKNRLVVVLNGKVSGTSCLVVPLSTTHDLQKTHKGWHVEIPEGEIPELKYFVQSVRWAKADMVQQVSRLRLNRPRTNHGRDETKIPFESVDKIQRAVIKAISAASLLPAINT</sequence>
<accession>A0A315EH16</accession>
<dbReference type="InterPro" id="IPR011067">
    <property type="entry name" value="Plasmid_toxin/cell-grow_inhib"/>
</dbReference>
<evidence type="ECO:0000313" key="2">
    <source>
        <dbReference type="Proteomes" id="UP000251341"/>
    </source>
</evidence>
<evidence type="ECO:0008006" key="3">
    <source>
        <dbReference type="Google" id="ProtNLM"/>
    </source>
</evidence>
<dbReference type="InterPro" id="IPR003477">
    <property type="entry name" value="PemK-like"/>
</dbReference>
<dbReference type="Pfam" id="PF02452">
    <property type="entry name" value="PemK_toxin"/>
    <property type="match status" value="1"/>
</dbReference>
<keyword evidence="2" id="KW-1185">Reference proteome</keyword>
<dbReference type="Gene3D" id="2.30.30.110">
    <property type="match status" value="1"/>
</dbReference>
<organism evidence="1 2">
    <name type="scientific">Limnohabitans curvus</name>
    <dbReference type="NCBI Taxonomy" id="323423"/>
    <lineage>
        <taxon>Bacteria</taxon>
        <taxon>Pseudomonadati</taxon>
        <taxon>Pseudomonadota</taxon>
        <taxon>Betaproteobacteria</taxon>
        <taxon>Burkholderiales</taxon>
        <taxon>Comamonadaceae</taxon>
        <taxon>Limnohabitans</taxon>
    </lineage>
</organism>
<protein>
    <recommendedName>
        <fullName evidence="3">Type II toxin-antitoxin system PemK/MazF family toxin</fullName>
    </recommendedName>
</protein>
<proteinExistence type="predicted"/>
<dbReference type="Proteomes" id="UP000251341">
    <property type="component" value="Unassembled WGS sequence"/>
</dbReference>